<evidence type="ECO:0000256" key="4">
    <source>
        <dbReference type="ARBA" id="ARBA00022723"/>
    </source>
</evidence>
<dbReference type="GeneID" id="76609260"/>
<evidence type="ECO:0000256" key="9">
    <source>
        <dbReference type="HAMAP-Rule" id="MF_01471"/>
    </source>
</evidence>
<gene>
    <name evidence="9" type="primary">cas2</name>
    <name evidence="10" type="ORF">A3224_14590</name>
</gene>
<evidence type="ECO:0000256" key="1">
    <source>
        <dbReference type="ARBA" id="ARBA00001946"/>
    </source>
</evidence>
<dbReference type="CDD" id="cd09725">
    <property type="entry name" value="Cas2_I_II_III"/>
    <property type="match status" value="1"/>
</dbReference>
<dbReference type="SUPFAM" id="SSF143430">
    <property type="entry name" value="TTP0101/SSO1404-like"/>
    <property type="match status" value="1"/>
</dbReference>
<dbReference type="RefSeq" id="WP_067156250.1">
    <property type="nucleotide sequence ID" value="NZ_CP014864.1"/>
</dbReference>
<comment type="similarity">
    <text evidence="2 9">Belongs to the CRISPR-associated endoribonuclease Cas2 protein family.</text>
</comment>
<dbReference type="Gene3D" id="3.30.70.240">
    <property type="match status" value="1"/>
</dbReference>
<name>A0A143HQ72_MICTH</name>
<feature type="binding site" evidence="9">
    <location>
        <position position="11"/>
    </location>
    <ligand>
        <name>Mg(2+)</name>
        <dbReference type="ChEBI" id="CHEBI:18420"/>
        <note>catalytic</note>
    </ligand>
</feature>
<dbReference type="GO" id="GO:0046872">
    <property type="term" value="F:metal ion binding"/>
    <property type="evidence" value="ECO:0007669"/>
    <property type="project" value="UniProtKB-UniRule"/>
</dbReference>
<evidence type="ECO:0000256" key="6">
    <source>
        <dbReference type="ARBA" id="ARBA00022801"/>
    </source>
</evidence>
<dbReference type="GO" id="GO:0004521">
    <property type="term" value="F:RNA endonuclease activity"/>
    <property type="evidence" value="ECO:0007669"/>
    <property type="project" value="InterPro"/>
</dbReference>
<keyword evidence="7 9" id="KW-0460">Magnesium</keyword>
<dbReference type="GO" id="GO:0043571">
    <property type="term" value="P:maintenance of CRISPR repeat elements"/>
    <property type="evidence" value="ECO:0007669"/>
    <property type="project" value="UniProtKB-UniRule"/>
</dbReference>
<evidence type="ECO:0000313" key="11">
    <source>
        <dbReference type="Proteomes" id="UP000076077"/>
    </source>
</evidence>
<keyword evidence="4 9" id="KW-0479">Metal-binding</keyword>
<dbReference type="GO" id="GO:0016787">
    <property type="term" value="F:hydrolase activity"/>
    <property type="evidence" value="ECO:0007669"/>
    <property type="project" value="UniProtKB-KW"/>
</dbReference>
<evidence type="ECO:0000256" key="5">
    <source>
        <dbReference type="ARBA" id="ARBA00022759"/>
    </source>
</evidence>
<dbReference type="PANTHER" id="PTHR34405:SF3">
    <property type="entry name" value="CRISPR-ASSOCIATED ENDORIBONUCLEASE CAS2 3"/>
    <property type="match status" value="1"/>
</dbReference>
<dbReference type="KEGG" id="mthd:A3224_14590"/>
<dbReference type="Pfam" id="PF09827">
    <property type="entry name" value="CRISPR_Cas2"/>
    <property type="match status" value="1"/>
</dbReference>
<dbReference type="InterPro" id="IPR021127">
    <property type="entry name" value="CRISPR_associated_Cas2"/>
</dbReference>
<keyword evidence="6 9" id="KW-0378">Hydrolase</keyword>
<dbReference type="InterPro" id="IPR019199">
    <property type="entry name" value="Virulence_VapD/CRISPR_Cas2"/>
</dbReference>
<dbReference type="HAMAP" id="MF_01471">
    <property type="entry name" value="Cas2"/>
    <property type="match status" value="1"/>
</dbReference>
<dbReference type="EC" id="3.1.-.-" evidence="9"/>
<evidence type="ECO:0000256" key="3">
    <source>
        <dbReference type="ARBA" id="ARBA00022722"/>
    </source>
</evidence>
<dbReference type="PANTHER" id="PTHR34405">
    <property type="entry name" value="CRISPR-ASSOCIATED ENDORIBONUCLEASE CAS2"/>
    <property type="match status" value="1"/>
</dbReference>
<dbReference type="EMBL" id="CP014864">
    <property type="protein sequence ID" value="AMX03646.1"/>
    <property type="molecule type" value="Genomic_DNA"/>
</dbReference>
<dbReference type="OrthoDB" id="9798176at2"/>
<dbReference type="AlphaFoldDB" id="A0A143HQ72"/>
<evidence type="ECO:0000256" key="7">
    <source>
        <dbReference type="ARBA" id="ARBA00022842"/>
    </source>
</evidence>
<evidence type="ECO:0000313" key="10">
    <source>
        <dbReference type="EMBL" id="AMX03646.1"/>
    </source>
</evidence>
<proteinExistence type="inferred from homology"/>
<sequence>MRRHHYLICYDIADRKRLARVFRACRAVGTAYQYSVFHLHLSEQDLNTLLSRLEEIIDQGEDDIRVYRLQSPQQIETLGKGPLPEGIFGD</sequence>
<dbReference type="NCBIfam" id="TIGR01573">
    <property type="entry name" value="cas2"/>
    <property type="match status" value="1"/>
</dbReference>
<protein>
    <recommendedName>
        <fullName evidence="9">CRISPR-associated endoribonuclease Cas2</fullName>
        <ecNumber evidence="9">3.1.-.-</ecNumber>
    </recommendedName>
</protein>
<evidence type="ECO:0000256" key="2">
    <source>
        <dbReference type="ARBA" id="ARBA00009959"/>
    </source>
</evidence>
<dbReference type="GO" id="GO:0051607">
    <property type="term" value="P:defense response to virus"/>
    <property type="evidence" value="ECO:0007669"/>
    <property type="project" value="UniProtKB-UniRule"/>
</dbReference>
<accession>A0A143HQ72</accession>
<evidence type="ECO:0000256" key="8">
    <source>
        <dbReference type="ARBA" id="ARBA00023118"/>
    </source>
</evidence>
<reference evidence="11" key="1">
    <citation type="submission" date="2016-03" db="EMBL/GenBank/DDBJ databases">
        <authorList>
            <person name="Lee Y.-S."/>
            <person name="Choi Y.-L."/>
        </authorList>
    </citation>
    <scope>NUCLEOTIDE SEQUENCE [LARGE SCALE GENOMIC DNA]</scope>
    <source>
        <strain evidence="11">DAU221</strain>
    </source>
</reference>
<dbReference type="Proteomes" id="UP000076077">
    <property type="component" value="Chromosome"/>
</dbReference>
<organism evidence="10 11">
    <name type="scientific">Microbulbifer thermotolerans</name>
    <dbReference type="NCBI Taxonomy" id="252514"/>
    <lineage>
        <taxon>Bacteria</taxon>
        <taxon>Pseudomonadati</taxon>
        <taxon>Pseudomonadota</taxon>
        <taxon>Gammaproteobacteria</taxon>
        <taxon>Cellvibrionales</taxon>
        <taxon>Microbulbiferaceae</taxon>
        <taxon>Microbulbifer</taxon>
    </lineage>
</organism>
<dbReference type="STRING" id="252514.A3224_14590"/>
<comment type="subunit">
    <text evidence="9">Homodimer, forms a heterotetramer with a Cas1 homodimer.</text>
</comment>
<keyword evidence="5 9" id="KW-0255">Endonuclease</keyword>
<comment type="cofactor">
    <cofactor evidence="1 9">
        <name>Mg(2+)</name>
        <dbReference type="ChEBI" id="CHEBI:18420"/>
    </cofactor>
</comment>
<comment type="function">
    <text evidence="9">CRISPR (clustered regularly interspaced short palindromic repeat), is an adaptive immune system that provides protection against mobile genetic elements (viruses, transposable elements and conjugative plasmids). CRISPR clusters contain sequences complementary to antecedent mobile elements and target invading nucleic acids. CRISPR clusters are transcribed and processed into CRISPR RNA (crRNA). Functions as a ssRNA-specific endoribonuclease. Involved in the integration of spacer DNA into the CRISPR cassette.</text>
</comment>
<keyword evidence="11" id="KW-1185">Reference proteome</keyword>
<keyword evidence="3 9" id="KW-0540">Nuclease</keyword>
<keyword evidence="8 9" id="KW-0051">Antiviral defense</keyword>